<dbReference type="AlphaFoldDB" id="A0A087DCF4"/>
<evidence type="ECO:0000313" key="2">
    <source>
        <dbReference type="Proteomes" id="UP000029066"/>
    </source>
</evidence>
<protein>
    <submittedName>
        <fullName evidence="1">Uncharacterized protein</fullName>
    </submittedName>
</protein>
<dbReference type="STRING" id="1437607.BISA_1370"/>
<sequence>MMDGFTLLPAPKRTMQAIPEPPSSALENPQRFHDWIKAVYETHAWEEYGDGIKAWSRWCRKHAAPLLGDLDTGSRNRLILMFQGDMPTRWLAAVFEVRGVTVGTVIRRTRKTRSKA</sequence>
<comment type="caution">
    <text evidence="1">The sequence shown here is derived from an EMBL/GenBank/DDBJ whole genome shotgun (WGS) entry which is preliminary data.</text>
</comment>
<proteinExistence type="predicted"/>
<dbReference type="EMBL" id="JGZN01000006">
    <property type="protein sequence ID" value="KFI93204.1"/>
    <property type="molecule type" value="Genomic_DNA"/>
</dbReference>
<accession>A0A087DCF4</accession>
<name>A0A087DCF4_9BIFI</name>
<dbReference type="Proteomes" id="UP000029066">
    <property type="component" value="Unassembled WGS sequence"/>
</dbReference>
<organism evidence="1 2">
    <name type="scientific">Bifidobacterium saguini DSM 23967</name>
    <dbReference type="NCBI Taxonomy" id="1437607"/>
    <lineage>
        <taxon>Bacteria</taxon>
        <taxon>Bacillati</taxon>
        <taxon>Actinomycetota</taxon>
        <taxon>Actinomycetes</taxon>
        <taxon>Bifidobacteriales</taxon>
        <taxon>Bifidobacteriaceae</taxon>
        <taxon>Bifidobacterium</taxon>
    </lineage>
</organism>
<reference evidence="1 2" key="1">
    <citation type="submission" date="2014-03" db="EMBL/GenBank/DDBJ databases">
        <title>Genomics of Bifidobacteria.</title>
        <authorList>
            <person name="Ventura M."/>
            <person name="Milani C."/>
            <person name="Lugli G.A."/>
        </authorList>
    </citation>
    <scope>NUCLEOTIDE SEQUENCE [LARGE SCALE GENOMIC DNA]</scope>
    <source>
        <strain evidence="1 2">DSM 23967</strain>
    </source>
</reference>
<gene>
    <name evidence="1" type="ORF">BISA_1370</name>
</gene>
<evidence type="ECO:0000313" key="1">
    <source>
        <dbReference type="EMBL" id="KFI93204.1"/>
    </source>
</evidence>
<dbReference type="RefSeq" id="WP_156099587.1">
    <property type="nucleotide sequence ID" value="NZ_JGZN01000006.1"/>
</dbReference>